<feature type="region of interest" description="Disordered" evidence="1">
    <location>
        <begin position="20"/>
        <end position="54"/>
    </location>
</feature>
<dbReference type="RefSeq" id="WP_203274844.1">
    <property type="nucleotide sequence ID" value="NZ_JAFBID010000081.1"/>
</dbReference>
<evidence type="ECO:0000313" key="3">
    <source>
        <dbReference type="Proteomes" id="UP001593940"/>
    </source>
</evidence>
<name>A0ABV6YHW8_9HYPH</name>
<dbReference type="Proteomes" id="UP001593940">
    <property type="component" value="Unassembled WGS sequence"/>
</dbReference>
<accession>A0ABV6YHW8</accession>
<feature type="compositionally biased region" description="Basic and acidic residues" evidence="1">
    <location>
        <begin position="26"/>
        <end position="39"/>
    </location>
</feature>
<evidence type="ECO:0000313" key="2">
    <source>
        <dbReference type="EMBL" id="MFC1460873.1"/>
    </source>
</evidence>
<protein>
    <submittedName>
        <fullName evidence="2">Uncharacterized protein</fullName>
    </submittedName>
</protein>
<organism evidence="2 3">
    <name type="scientific">Microvirga arabica</name>
    <dbReference type="NCBI Taxonomy" id="1128671"/>
    <lineage>
        <taxon>Bacteria</taxon>
        <taxon>Pseudomonadati</taxon>
        <taxon>Pseudomonadota</taxon>
        <taxon>Alphaproteobacteria</taxon>
        <taxon>Hyphomicrobiales</taxon>
        <taxon>Methylobacteriaceae</taxon>
        <taxon>Microvirga</taxon>
    </lineage>
</organism>
<evidence type="ECO:0000256" key="1">
    <source>
        <dbReference type="SAM" id="MobiDB-lite"/>
    </source>
</evidence>
<keyword evidence="3" id="KW-1185">Reference proteome</keyword>
<sequence>MLPTLHTFVIAGHVPVISLRKTQRSSSRDGRDRPGHDKGSVISGRTRQRREENS</sequence>
<reference evidence="2 3" key="1">
    <citation type="submission" date="2024-09" db="EMBL/GenBank/DDBJ databases">
        <title>Nodulacao em especies de Leguminosae Basais da Amazonia e Caracterizacao dos Rizobios e Bacterias Associadas aos Nodulos.</title>
        <authorList>
            <person name="Jambeiro I.C.A."/>
            <person name="Lopes I.S."/>
            <person name="Aguiar E.R.G.R."/>
            <person name="Santos A.F.J."/>
            <person name="Dos Santos J.M.F."/>
            <person name="Gross E."/>
        </authorList>
    </citation>
    <scope>NUCLEOTIDE SEQUENCE [LARGE SCALE GENOMIC DNA]</scope>
    <source>
        <strain evidence="2 3">BRUESC1165</strain>
    </source>
</reference>
<gene>
    <name evidence="2" type="ORF">ACETIH_29975</name>
</gene>
<proteinExistence type="predicted"/>
<dbReference type="EMBL" id="JBHOMY010000128">
    <property type="protein sequence ID" value="MFC1460873.1"/>
    <property type="molecule type" value="Genomic_DNA"/>
</dbReference>
<comment type="caution">
    <text evidence="2">The sequence shown here is derived from an EMBL/GenBank/DDBJ whole genome shotgun (WGS) entry which is preliminary data.</text>
</comment>